<accession>A0ABY6JBX7</accession>
<dbReference type="PROSITE" id="PS50893">
    <property type="entry name" value="ABC_TRANSPORTER_2"/>
    <property type="match status" value="1"/>
</dbReference>
<dbReference type="SUPFAM" id="SSF50331">
    <property type="entry name" value="MOP-like"/>
    <property type="match status" value="1"/>
</dbReference>
<dbReference type="Gene3D" id="3.40.50.300">
    <property type="entry name" value="P-loop containing nucleotide triphosphate hydrolases"/>
    <property type="match status" value="1"/>
</dbReference>
<organism evidence="5 6">
    <name type="scientific">Siccibacter colletis</name>
    <dbReference type="NCBI Taxonomy" id="1505757"/>
    <lineage>
        <taxon>Bacteria</taxon>
        <taxon>Pseudomonadati</taxon>
        <taxon>Pseudomonadota</taxon>
        <taxon>Gammaproteobacteria</taxon>
        <taxon>Enterobacterales</taxon>
        <taxon>Enterobacteriaceae</taxon>
        <taxon>Siccibacter</taxon>
    </lineage>
</organism>
<evidence type="ECO:0000256" key="2">
    <source>
        <dbReference type="ARBA" id="ARBA00022741"/>
    </source>
</evidence>
<protein>
    <submittedName>
        <fullName evidence="5">ABC transporter ATP-binding protein</fullName>
    </submittedName>
</protein>
<feature type="domain" description="ABC transporter" evidence="4">
    <location>
        <begin position="4"/>
        <end position="235"/>
    </location>
</feature>
<reference evidence="5 6" key="1">
    <citation type="submission" date="2021-05" db="EMBL/GenBank/DDBJ databases">
        <title>Isolation, identification, and the growth promoting effects of Pantoea dispersa strain YSD J2 from the aboveground leaves of Cyperus esculentus L.Var. Sativus.</title>
        <authorList>
            <person name="Wang S."/>
            <person name="Tang X.M."/>
            <person name="Huang Y.N."/>
        </authorList>
    </citation>
    <scope>NUCLEOTIDE SEQUENCE [LARGE SCALE GENOMIC DNA]</scope>
    <source>
        <strain evidence="6">YSD YN2</strain>
    </source>
</reference>
<dbReference type="Gene3D" id="2.40.50.140">
    <property type="entry name" value="Nucleic acid-binding proteins"/>
    <property type="match status" value="1"/>
</dbReference>
<name>A0ABY6JBX7_9ENTR</name>
<dbReference type="InterPro" id="IPR040582">
    <property type="entry name" value="OB_MalK-like"/>
</dbReference>
<dbReference type="EMBL" id="CP074352">
    <property type="protein sequence ID" value="UYU30254.1"/>
    <property type="molecule type" value="Genomic_DNA"/>
</dbReference>
<keyword evidence="3 5" id="KW-0067">ATP-binding</keyword>
<dbReference type="SMART" id="SM00382">
    <property type="entry name" value="AAA"/>
    <property type="match status" value="1"/>
</dbReference>
<dbReference type="InterPro" id="IPR017871">
    <property type="entry name" value="ABC_transporter-like_CS"/>
</dbReference>
<dbReference type="InterPro" id="IPR047641">
    <property type="entry name" value="ABC_transpr_MalK/UgpC-like"/>
</dbReference>
<proteinExistence type="predicted"/>
<dbReference type="InterPro" id="IPR003593">
    <property type="entry name" value="AAA+_ATPase"/>
</dbReference>
<gene>
    <name evidence="5" type="ORF">KFZ77_10085</name>
</gene>
<evidence type="ECO:0000256" key="3">
    <source>
        <dbReference type="ARBA" id="ARBA00022840"/>
    </source>
</evidence>
<dbReference type="Proteomes" id="UP001156318">
    <property type="component" value="Chromosome"/>
</dbReference>
<dbReference type="SUPFAM" id="SSF52540">
    <property type="entry name" value="P-loop containing nucleoside triphosphate hydrolases"/>
    <property type="match status" value="1"/>
</dbReference>
<keyword evidence="6" id="KW-1185">Reference proteome</keyword>
<evidence type="ECO:0000256" key="1">
    <source>
        <dbReference type="ARBA" id="ARBA00022448"/>
    </source>
</evidence>
<dbReference type="InterPro" id="IPR012340">
    <property type="entry name" value="NA-bd_OB-fold"/>
</dbReference>
<dbReference type="RefSeq" id="WP_264384073.1">
    <property type="nucleotide sequence ID" value="NZ_CP074352.1"/>
</dbReference>
<keyword evidence="1" id="KW-0813">Transport</keyword>
<dbReference type="NCBIfam" id="NF008653">
    <property type="entry name" value="PRK11650.1"/>
    <property type="match status" value="1"/>
</dbReference>
<dbReference type="InterPro" id="IPR008995">
    <property type="entry name" value="Mo/tungstate-bd_C_term_dom"/>
</dbReference>
<dbReference type="Gene3D" id="2.40.50.100">
    <property type="match status" value="1"/>
</dbReference>
<dbReference type="Pfam" id="PF17912">
    <property type="entry name" value="OB_MalK"/>
    <property type="match status" value="1"/>
</dbReference>
<dbReference type="PROSITE" id="PS00211">
    <property type="entry name" value="ABC_TRANSPORTER_1"/>
    <property type="match status" value="1"/>
</dbReference>
<dbReference type="InterPro" id="IPR027417">
    <property type="entry name" value="P-loop_NTPase"/>
</dbReference>
<evidence type="ECO:0000259" key="4">
    <source>
        <dbReference type="PROSITE" id="PS50893"/>
    </source>
</evidence>
<sequence>MAQLSLQHIQKIYDNQVHVVKDFSLEIADKEFIVFVGPSGCGKSTTLRMIAGLEAISGGELLIDGIRMNDVPAKSRNIAMVFQNYALYPHMTVYDNMAFGLKMQKVDPAEINERVTWAAQILGLKEYLKRKPGALSGGQRQRVALGRAIVREAGVFLMDEPLSNLDAKLRVQMRAEISRLHKKLNTTMIYVTHDQTEAMTMATRIVILKDGIIQQVGEPKTVYNAPANMFVAGFIGSPAMNFIRGAIDGSDFVTETLRLRIPDDRLAALQAQKYQRKAVTLGIRPEDIHTALDGAGDAAARITVAELTGAEFMLYVTVGGHDMVVRTGADCDFQVDDSVAVTFDMTKCHFFDTETEAAIR</sequence>
<evidence type="ECO:0000313" key="6">
    <source>
        <dbReference type="Proteomes" id="UP001156318"/>
    </source>
</evidence>
<dbReference type="CDD" id="cd03301">
    <property type="entry name" value="ABC_MalK_N"/>
    <property type="match status" value="1"/>
</dbReference>
<dbReference type="Pfam" id="PF00005">
    <property type="entry name" value="ABC_tran"/>
    <property type="match status" value="1"/>
</dbReference>
<dbReference type="GO" id="GO:0005524">
    <property type="term" value="F:ATP binding"/>
    <property type="evidence" value="ECO:0007669"/>
    <property type="project" value="UniProtKB-KW"/>
</dbReference>
<dbReference type="PANTHER" id="PTHR43875">
    <property type="entry name" value="MALTODEXTRIN IMPORT ATP-BINDING PROTEIN MSMX"/>
    <property type="match status" value="1"/>
</dbReference>
<dbReference type="InterPro" id="IPR015855">
    <property type="entry name" value="ABC_transpr_MalK-like"/>
</dbReference>
<dbReference type="InterPro" id="IPR003439">
    <property type="entry name" value="ABC_transporter-like_ATP-bd"/>
</dbReference>
<dbReference type="PANTHER" id="PTHR43875:SF1">
    <property type="entry name" value="OSMOPROTECTIVE COMPOUNDS UPTAKE ATP-BINDING PROTEIN GGTA"/>
    <property type="match status" value="1"/>
</dbReference>
<evidence type="ECO:0000313" key="5">
    <source>
        <dbReference type="EMBL" id="UYU30254.1"/>
    </source>
</evidence>
<keyword evidence="2" id="KW-0547">Nucleotide-binding</keyword>